<protein>
    <submittedName>
        <fullName evidence="1">Uncharacterized protein</fullName>
    </submittedName>
</protein>
<evidence type="ECO:0000313" key="1">
    <source>
        <dbReference type="EMBL" id="SCJ38778.1"/>
    </source>
</evidence>
<gene>
    <name evidence="1" type="ORF">SAMEA3545359_00179</name>
</gene>
<reference evidence="1" key="1">
    <citation type="submission" date="2015-09" db="EMBL/GenBank/DDBJ databases">
        <authorList>
            <consortium name="Pathogen Informatics"/>
        </authorList>
    </citation>
    <scope>NUCLEOTIDE SEQUENCE</scope>
    <source>
        <strain evidence="1">2789STDY5834896</strain>
    </source>
</reference>
<dbReference type="EMBL" id="FMHG01000001">
    <property type="protein sequence ID" value="SCJ38778.1"/>
    <property type="molecule type" value="Genomic_DNA"/>
</dbReference>
<sequence length="65" mass="7582">MCKDHTVGPIRRFSARKYLNYPYRKNAADIRFAKSLDGRAVHGNRCVDDAGRAYYVDDDWTEVEQ</sequence>
<proteinExistence type="predicted"/>
<name>A0A1C6G0E0_9FIRM</name>
<accession>A0A1C6G0E0</accession>
<dbReference type="AlphaFoldDB" id="A0A1C6G0E0"/>
<organism evidence="1">
    <name type="scientific">uncultured Anaerotruncus sp</name>
    <dbReference type="NCBI Taxonomy" id="905011"/>
    <lineage>
        <taxon>Bacteria</taxon>
        <taxon>Bacillati</taxon>
        <taxon>Bacillota</taxon>
        <taxon>Clostridia</taxon>
        <taxon>Eubacteriales</taxon>
        <taxon>Oscillospiraceae</taxon>
        <taxon>Anaerotruncus</taxon>
        <taxon>environmental samples</taxon>
    </lineage>
</organism>